<dbReference type="PANTHER" id="PTHR47498">
    <property type="entry name" value="C-TYPE LECTIN DOMAIN FAMILY 2 MEMBER L"/>
    <property type="match status" value="1"/>
</dbReference>
<accession>A0A8C8ALA3</accession>
<dbReference type="AlphaFoldDB" id="A0A8C8ALA3"/>
<dbReference type="CDD" id="cd03593">
    <property type="entry name" value="CLECT_NK_receptors_like"/>
    <property type="match status" value="1"/>
</dbReference>
<dbReference type="GO" id="GO:0016020">
    <property type="term" value="C:membrane"/>
    <property type="evidence" value="ECO:0007669"/>
    <property type="project" value="UniProtKB-SubCell"/>
</dbReference>
<dbReference type="Proteomes" id="UP000694552">
    <property type="component" value="Unplaced"/>
</dbReference>
<evidence type="ECO:0000259" key="3">
    <source>
        <dbReference type="PROSITE" id="PS50041"/>
    </source>
</evidence>
<evidence type="ECO:0000313" key="5">
    <source>
        <dbReference type="Proteomes" id="UP000694552"/>
    </source>
</evidence>
<dbReference type="PROSITE" id="PS50041">
    <property type="entry name" value="C_TYPE_LECTIN_2"/>
    <property type="match status" value="1"/>
</dbReference>
<dbReference type="Pfam" id="PF00059">
    <property type="entry name" value="Lectin_C"/>
    <property type="match status" value="1"/>
</dbReference>
<dbReference type="InterPro" id="IPR016187">
    <property type="entry name" value="CTDL_fold"/>
</dbReference>
<dbReference type="InterPro" id="IPR001304">
    <property type="entry name" value="C-type_lectin-like"/>
</dbReference>
<dbReference type="GO" id="GO:0030246">
    <property type="term" value="F:carbohydrate binding"/>
    <property type="evidence" value="ECO:0007669"/>
    <property type="project" value="UniProtKB-KW"/>
</dbReference>
<reference evidence="4" key="2">
    <citation type="submission" date="2025-09" db="UniProtKB">
        <authorList>
            <consortium name="Ensembl"/>
        </authorList>
    </citation>
    <scope>IDENTIFICATION</scope>
</reference>
<feature type="domain" description="C-type lectin" evidence="3">
    <location>
        <begin position="88"/>
        <end position="156"/>
    </location>
</feature>
<evidence type="ECO:0000313" key="4">
    <source>
        <dbReference type="Ensembl" id="ENSOSUP00000007392.1"/>
    </source>
</evidence>
<keyword evidence="2" id="KW-0430">Lectin</keyword>
<sequence length="179" mass="20879">FHYVCSDYVNEFWELIIISHPFLGNLMNVYDSCVYKLMSLTNSWEPIRWRIPRVTPVLLIKNTLNRSSTKDFPVCPSLELCPSDWLYFQRKCYYLSESEASWNSSQSFCSLHNASLLVIENQQELSFMVKITKQDPWIGLYKRNEDFFWVNGKPLDNELGYLISETAASHPGAAASRSW</sequence>
<dbReference type="InterPro" id="IPR016186">
    <property type="entry name" value="C-type_lectin-like/link_sf"/>
</dbReference>
<reference evidence="4" key="1">
    <citation type="submission" date="2025-08" db="UniProtKB">
        <authorList>
            <consortium name="Ensembl"/>
        </authorList>
    </citation>
    <scope>IDENTIFICATION</scope>
</reference>
<proteinExistence type="predicted"/>
<dbReference type="SUPFAM" id="SSF56436">
    <property type="entry name" value="C-type lectin-like"/>
    <property type="match status" value="1"/>
</dbReference>
<dbReference type="InterPro" id="IPR033992">
    <property type="entry name" value="NKR-like_CTLD"/>
</dbReference>
<dbReference type="PANTHER" id="PTHR47498:SF1">
    <property type="entry name" value="C-TYPE LECTIN DOMAIN FAMILY 2 MEMBER L"/>
    <property type="match status" value="1"/>
</dbReference>
<organism evidence="4 5">
    <name type="scientific">Otus sunia</name>
    <name type="common">Oriental scops-owl</name>
    <dbReference type="NCBI Taxonomy" id="257818"/>
    <lineage>
        <taxon>Eukaryota</taxon>
        <taxon>Metazoa</taxon>
        <taxon>Chordata</taxon>
        <taxon>Craniata</taxon>
        <taxon>Vertebrata</taxon>
        <taxon>Euteleostomi</taxon>
        <taxon>Archelosauria</taxon>
        <taxon>Archosauria</taxon>
        <taxon>Dinosauria</taxon>
        <taxon>Saurischia</taxon>
        <taxon>Theropoda</taxon>
        <taxon>Coelurosauria</taxon>
        <taxon>Aves</taxon>
        <taxon>Neognathae</taxon>
        <taxon>Neoaves</taxon>
        <taxon>Telluraves</taxon>
        <taxon>Strigiformes</taxon>
        <taxon>Strigidae</taxon>
        <taxon>Otus</taxon>
    </lineage>
</organism>
<keyword evidence="5" id="KW-1185">Reference proteome</keyword>
<dbReference type="SMART" id="SM00034">
    <property type="entry name" value="CLECT"/>
    <property type="match status" value="1"/>
</dbReference>
<name>A0A8C8ALA3_9STRI</name>
<protein>
    <recommendedName>
        <fullName evidence="3">C-type lectin domain-containing protein</fullName>
    </recommendedName>
</protein>
<dbReference type="Ensembl" id="ENSOSUT00000007682.1">
    <property type="protein sequence ID" value="ENSOSUP00000007392.1"/>
    <property type="gene ID" value="ENSOSUG00000005475.1"/>
</dbReference>
<evidence type="ECO:0000256" key="1">
    <source>
        <dbReference type="ARBA" id="ARBA00004167"/>
    </source>
</evidence>
<comment type="subcellular location">
    <subcellularLocation>
        <location evidence="1">Membrane</location>
        <topology evidence="1">Single-pass membrane protein</topology>
    </subcellularLocation>
</comment>
<dbReference type="Gene3D" id="3.10.100.10">
    <property type="entry name" value="Mannose-Binding Protein A, subunit A"/>
    <property type="match status" value="1"/>
</dbReference>
<evidence type="ECO:0000256" key="2">
    <source>
        <dbReference type="ARBA" id="ARBA00022734"/>
    </source>
</evidence>